<organism evidence="1 2">
    <name type="scientific">Cardiocondyla obscurior</name>
    <dbReference type="NCBI Taxonomy" id="286306"/>
    <lineage>
        <taxon>Eukaryota</taxon>
        <taxon>Metazoa</taxon>
        <taxon>Ecdysozoa</taxon>
        <taxon>Arthropoda</taxon>
        <taxon>Hexapoda</taxon>
        <taxon>Insecta</taxon>
        <taxon>Pterygota</taxon>
        <taxon>Neoptera</taxon>
        <taxon>Endopterygota</taxon>
        <taxon>Hymenoptera</taxon>
        <taxon>Apocrita</taxon>
        <taxon>Aculeata</taxon>
        <taxon>Formicoidea</taxon>
        <taxon>Formicidae</taxon>
        <taxon>Myrmicinae</taxon>
        <taxon>Cardiocondyla</taxon>
    </lineage>
</organism>
<dbReference type="AlphaFoldDB" id="A0AAW2H2A5"/>
<keyword evidence="2" id="KW-1185">Reference proteome</keyword>
<evidence type="ECO:0000313" key="2">
    <source>
        <dbReference type="Proteomes" id="UP001430953"/>
    </source>
</evidence>
<name>A0AAW2H2A5_9HYME</name>
<evidence type="ECO:0000313" key="1">
    <source>
        <dbReference type="EMBL" id="KAL0133501.1"/>
    </source>
</evidence>
<dbReference type="Proteomes" id="UP001430953">
    <property type="component" value="Unassembled WGS sequence"/>
</dbReference>
<reference evidence="1 2" key="1">
    <citation type="submission" date="2023-03" db="EMBL/GenBank/DDBJ databases">
        <title>High recombination rates correlate with genetic variation in Cardiocondyla obscurior ants.</title>
        <authorList>
            <person name="Errbii M."/>
        </authorList>
    </citation>
    <scope>NUCLEOTIDE SEQUENCE [LARGE SCALE GENOMIC DNA]</scope>
    <source>
        <strain evidence="1">Alpha-2009</strain>
        <tissue evidence="1">Whole body</tissue>
    </source>
</reference>
<proteinExistence type="predicted"/>
<gene>
    <name evidence="1" type="ORF">PUN28_000913</name>
</gene>
<dbReference type="EMBL" id="JADYXP020000001">
    <property type="protein sequence ID" value="KAL0133501.1"/>
    <property type="molecule type" value="Genomic_DNA"/>
</dbReference>
<sequence length="85" mass="9733">MIFREYLPIFILVNLTFLQATSDMPDLSTKLPTVLIYLMLNADVFLTNSSALLNLVHKRHTVVAPLLKSDGMYSNFWAAMMPEHF</sequence>
<comment type="caution">
    <text evidence="1">The sequence shown here is derived from an EMBL/GenBank/DDBJ whole genome shotgun (WGS) entry which is preliminary data.</text>
</comment>
<accession>A0AAW2H2A5</accession>
<protein>
    <submittedName>
        <fullName evidence="1">Uncharacterized protein</fullName>
    </submittedName>
</protein>